<dbReference type="RefSeq" id="WP_144093790.1">
    <property type="nucleotide sequence ID" value="NZ_CABHMX010000001.1"/>
</dbReference>
<dbReference type="Pfam" id="PF21307">
    <property type="entry name" value="Glyco_hydro_95_C"/>
    <property type="match status" value="1"/>
</dbReference>
<dbReference type="InterPro" id="IPR012341">
    <property type="entry name" value="6hp_glycosidase-like_sf"/>
</dbReference>
<dbReference type="InterPro" id="IPR027414">
    <property type="entry name" value="GH95_N_dom"/>
</dbReference>
<dbReference type="PANTHER" id="PTHR31084">
    <property type="entry name" value="ALPHA-L-FUCOSIDASE 2"/>
    <property type="match status" value="1"/>
</dbReference>
<dbReference type="Proteomes" id="UP000408482">
    <property type="component" value="Unassembled WGS sequence"/>
</dbReference>
<dbReference type="Pfam" id="PF22124">
    <property type="entry name" value="Glyco_hydro_95_cat"/>
    <property type="match status" value="1"/>
</dbReference>
<dbReference type="InterPro" id="IPR054363">
    <property type="entry name" value="GH95_cat"/>
</dbReference>
<dbReference type="Gene3D" id="1.50.10.10">
    <property type="match status" value="1"/>
</dbReference>
<dbReference type="InterPro" id="IPR016518">
    <property type="entry name" value="Alpha-L-fucosidase"/>
</dbReference>
<gene>
    <name evidence="4" type="ORF">RSSSTS7063_03315</name>
</gene>
<keyword evidence="5" id="KW-1185">Reference proteome</keyword>
<dbReference type="InterPro" id="IPR008928">
    <property type="entry name" value="6-hairpin_glycosidase_sf"/>
</dbReference>
<protein>
    <submittedName>
        <fullName evidence="4">Uncharacterized protein</fullName>
    </submittedName>
</protein>
<name>A0A564W0T7_9FIRM</name>
<evidence type="ECO:0000259" key="1">
    <source>
        <dbReference type="Pfam" id="PF14498"/>
    </source>
</evidence>
<dbReference type="Pfam" id="PF14498">
    <property type="entry name" value="Glyco_hyd_65N_2"/>
    <property type="match status" value="1"/>
</dbReference>
<evidence type="ECO:0000259" key="2">
    <source>
        <dbReference type="Pfam" id="PF21307"/>
    </source>
</evidence>
<proteinExistence type="predicted"/>
<dbReference type="EMBL" id="CABHNW010000076">
    <property type="protein sequence ID" value="VUX38479.1"/>
    <property type="molecule type" value="Genomic_DNA"/>
</dbReference>
<dbReference type="GO" id="GO:0005975">
    <property type="term" value="P:carbohydrate metabolic process"/>
    <property type="evidence" value="ECO:0007669"/>
    <property type="project" value="InterPro"/>
</dbReference>
<organism evidence="4 5">
    <name type="scientific">Blautia luti</name>
    <dbReference type="NCBI Taxonomy" id="89014"/>
    <lineage>
        <taxon>Bacteria</taxon>
        <taxon>Bacillati</taxon>
        <taxon>Bacillota</taxon>
        <taxon>Clostridia</taxon>
        <taxon>Lachnospirales</taxon>
        <taxon>Lachnospiraceae</taxon>
        <taxon>Blautia</taxon>
    </lineage>
</organism>
<dbReference type="PANTHER" id="PTHR31084:SF18">
    <property type="entry name" value="GLYCOSYL HYDROLASE FAMILY 95 N-TERMINAL DOMAIN-CONTAINING PROTEIN"/>
    <property type="match status" value="1"/>
</dbReference>
<evidence type="ECO:0000259" key="3">
    <source>
        <dbReference type="Pfam" id="PF22124"/>
    </source>
</evidence>
<dbReference type="SUPFAM" id="SSF48208">
    <property type="entry name" value="Six-hairpin glycosidases"/>
    <property type="match status" value="1"/>
</dbReference>
<accession>A0A564W0T7</accession>
<dbReference type="PIRSF" id="PIRSF007663">
    <property type="entry name" value="UCP007663"/>
    <property type="match status" value="1"/>
</dbReference>
<feature type="domain" description="Glycosyl hydrolase family 95 catalytic" evidence="3">
    <location>
        <begin position="253"/>
        <end position="660"/>
    </location>
</feature>
<feature type="domain" description="Alpha fucosidase A-like C-terminal" evidence="2">
    <location>
        <begin position="662"/>
        <end position="723"/>
    </location>
</feature>
<sequence length="739" mass="85227">MRLWYRNPAEKWREALPVGNGSLGGMVYGRPFHEVIQLNEETIWSSKSRNRINQDALKNLKKIRKLIHEKNIEEAEKMALLALSGVPYSQGSYQTAGELYLDALSGREYSEYERELDLENAVVRTRYRCGDTVYTREVISSYPDQIMAIHLTAEGKEKLNFSCALGRCDMQTGKSGGEENRRIFFLADTGGMKFCVMAECGECDGTAETIGDHLLVRDASEVTLYLSINSTYRCEKVQKECREKLQKAEEKGWKEILSRHIRDYRKLYQGMELKLGNTDRRELPVDERLELLRNGGQDEGLYALYVQYGRYLLISSSRPGSLPCNLQGIWNCELTPPWGSKYTININTEMNYWPAESTGLSECQLPYFDLLDKMKENGKKTAKEMYGCRGSVAHHNTDIYGDTAPQDKYIPASYWVMGEAWMATHIIEHYEYTGDMEFLKKYFDVYEQCVLFFEDFLVEREDGTLVTSPSVSPENTYIMENGKKGCLCEGSFMDIEILRELFTGYLKSCEALGEKEEKKQAAREILERMPQFRIGKYGQLQEWQEDYEEAEPGHRHISHLFGIYPGTSLYEGTDTKYRDGARISLERRLSFGSGHTGWSRAWITGLWARFQESEKAYENFRELLKRSTFPNLMNNHPLGNDYVFQIDGNMGAVAAVMEMLVQFQNGIFHFLPALPEAWKDGWIRGMRLKGGIRLDMEWKNGRVTGFSVSADSDQEMMVYFNDRKETLGLKKEIPYIWKA</sequence>
<dbReference type="InterPro" id="IPR049053">
    <property type="entry name" value="AFCA-like_C"/>
</dbReference>
<evidence type="ECO:0000313" key="4">
    <source>
        <dbReference type="EMBL" id="VUX38479.1"/>
    </source>
</evidence>
<feature type="domain" description="Glycosyl hydrolase family 95 N-terminal" evidence="1">
    <location>
        <begin position="3"/>
        <end position="234"/>
    </location>
</feature>
<reference evidence="4 5" key="1">
    <citation type="submission" date="2019-07" db="EMBL/GenBank/DDBJ databases">
        <authorList>
            <person name="Hibberd C M."/>
            <person name="Gehrig L. J."/>
            <person name="Chang H.-W."/>
            <person name="Venkatesh S."/>
        </authorList>
    </citation>
    <scope>NUCLEOTIDE SEQUENCE [LARGE SCALE GENOMIC DNA]</scope>
    <source>
        <strain evidence="4">Blautia_luti_SSTS_Bg7063</strain>
    </source>
</reference>
<evidence type="ECO:0000313" key="5">
    <source>
        <dbReference type="Proteomes" id="UP000408482"/>
    </source>
</evidence>
<dbReference type="GO" id="GO:0004560">
    <property type="term" value="F:alpha-L-fucosidase activity"/>
    <property type="evidence" value="ECO:0007669"/>
    <property type="project" value="InterPro"/>
</dbReference>
<dbReference type="AlphaFoldDB" id="A0A564W0T7"/>